<evidence type="ECO:0000313" key="1">
    <source>
        <dbReference type="EMBL" id="KAK2550418.1"/>
    </source>
</evidence>
<dbReference type="Proteomes" id="UP001249851">
    <property type="component" value="Unassembled WGS sequence"/>
</dbReference>
<gene>
    <name evidence="1" type="ORF">P5673_028939</name>
</gene>
<proteinExistence type="predicted"/>
<reference evidence="1" key="2">
    <citation type="journal article" date="2023" name="Science">
        <title>Genomic signatures of disease resistance in endangered staghorn corals.</title>
        <authorList>
            <person name="Vollmer S.V."/>
            <person name="Selwyn J.D."/>
            <person name="Despard B.A."/>
            <person name="Roesel C.L."/>
        </authorList>
    </citation>
    <scope>NUCLEOTIDE SEQUENCE</scope>
    <source>
        <strain evidence="1">K2</strain>
    </source>
</reference>
<accession>A0AAD9PWM4</accession>
<evidence type="ECO:0000313" key="2">
    <source>
        <dbReference type="Proteomes" id="UP001249851"/>
    </source>
</evidence>
<name>A0AAD9PWM4_ACRCE</name>
<reference evidence="1" key="1">
    <citation type="journal article" date="2023" name="G3 (Bethesda)">
        <title>Whole genome assembly and annotation of the endangered Caribbean coral Acropora cervicornis.</title>
        <authorList>
            <person name="Selwyn J.D."/>
            <person name="Vollmer S.V."/>
        </authorList>
    </citation>
    <scope>NUCLEOTIDE SEQUENCE</scope>
    <source>
        <strain evidence="1">K2</strain>
    </source>
</reference>
<dbReference type="AlphaFoldDB" id="A0AAD9PWM4"/>
<dbReference type="EMBL" id="JARQWQ010000111">
    <property type="protein sequence ID" value="KAK2550418.1"/>
    <property type="molecule type" value="Genomic_DNA"/>
</dbReference>
<sequence>MSSATCFCRCRGILLPFGPFLVERKGGLRSFVLDSLFVENGKDVYLHGENNSTLFGSENFSTLVFFLLLNGAV</sequence>
<comment type="caution">
    <text evidence="1">The sequence shown here is derived from an EMBL/GenBank/DDBJ whole genome shotgun (WGS) entry which is preliminary data.</text>
</comment>
<protein>
    <submittedName>
        <fullName evidence="1">Uncharacterized protein</fullName>
    </submittedName>
</protein>
<organism evidence="1 2">
    <name type="scientific">Acropora cervicornis</name>
    <name type="common">Staghorn coral</name>
    <dbReference type="NCBI Taxonomy" id="6130"/>
    <lineage>
        <taxon>Eukaryota</taxon>
        <taxon>Metazoa</taxon>
        <taxon>Cnidaria</taxon>
        <taxon>Anthozoa</taxon>
        <taxon>Hexacorallia</taxon>
        <taxon>Scleractinia</taxon>
        <taxon>Astrocoeniina</taxon>
        <taxon>Acroporidae</taxon>
        <taxon>Acropora</taxon>
    </lineage>
</organism>
<keyword evidence="2" id="KW-1185">Reference proteome</keyword>